<sequence length="721" mass="80176">LSTQPIWRKLWDDVMKTRPPNSENITCWRKKFLETFFSNVLHGVLDTSSDWRLNDRHFSPLLHSSPHVSQLTLCNMLQGAVELTAEHNQKVLENLASSLQILKFQHLLSSDQSVRHSLVLLLHRLIHHGSVSQVSMYSWPVPDTVLLVLILSMSAGFWRSGNALAYHSSPCDLCREEDKAQSQESAQERAERSCSDERERSDGENQKASPRAPEEADAEVNRCGADACLNSVLSGLRSPPLQNQACEEGSSKVGCGFQGGHSHCISSQLSCRSALQKTHRRPKPAVGKKRRCLRRSKGPYADPEDLYDFVFTVAREDNSGLLDKSSATEGGNADSWTSSSSGSACAGHAGCKKRGSAGILPLKAARRFRSVSTLELFSIPLTGETCRTLSNLLSSWVSLENLVLSYNGLGDNIFCILSGLRALSRRSDCRLRVLRLSDVFSHMPCMELVRCILSAFPKLHTLSVSFDLKNQLEGNQPEGNPTCSEVEIPESCLEQLEIRFPREPLHTEFLLPVLKASKSLQQLSLDSATLPCSREFGLLLEALKECNPSLKKLSFHDVNLAEHQKEVLLLLQDPVLQEITFSFCRLFESSTAEFLSEIINTVKRNSSLKSLKLPGNRLGNHRLVALADVFSEDSSSALCQLDVSSNCIKPDGLLEFTKKLEGHIQQRGGQIQFTHLRLFQNWLDQDAETAQEALQRLKAVCSVVNDSWDSSQAFADYISVM</sequence>
<dbReference type="InterPro" id="IPR032675">
    <property type="entry name" value="LRR_dom_sf"/>
</dbReference>
<dbReference type="InterPro" id="IPR026137">
    <property type="entry name" value="Leu_rpt_41"/>
</dbReference>
<feature type="region of interest" description="Disordered" evidence="6">
    <location>
        <begin position="178"/>
        <end position="217"/>
    </location>
</feature>
<organism evidence="7 8">
    <name type="scientific">Psilopogon haemacephalus</name>
    <name type="common">coppersmith barbet</name>
    <dbReference type="NCBI Taxonomy" id="2585815"/>
    <lineage>
        <taxon>Eukaryota</taxon>
        <taxon>Metazoa</taxon>
        <taxon>Chordata</taxon>
        <taxon>Craniata</taxon>
        <taxon>Vertebrata</taxon>
        <taxon>Euteleostomi</taxon>
        <taxon>Archelosauria</taxon>
        <taxon>Archosauria</taxon>
        <taxon>Dinosauria</taxon>
        <taxon>Saurischia</taxon>
        <taxon>Theropoda</taxon>
        <taxon>Coelurosauria</taxon>
        <taxon>Aves</taxon>
        <taxon>Neognathae</taxon>
        <taxon>Neoaves</taxon>
        <taxon>Telluraves</taxon>
        <taxon>Coraciimorphae</taxon>
        <taxon>Piciformes</taxon>
        <taxon>Megalaimidae</taxon>
        <taxon>Psilopogon</taxon>
    </lineage>
</organism>
<name>A0A7K9BSD8_9PICI</name>
<gene>
    <name evidence="7" type="primary">Lrrc41</name>
    <name evidence="7" type="ORF">PSIHAE_R03869</name>
</gene>
<feature type="compositionally biased region" description="Basic and acidic residues" evidence="6">
    <location>
        <begin position="178"/>
        <end position="205"/>
    </location>
</feature>
<dbReference type="EMBL" id="VWZI01003038">
    <property type="protein sequence ID" value="NXG42320.1"/>
    <property type="molecule type" value="Genomic_DNA"/>
</dbReference>
<evidence type="ECO:0000313" key="8">
    <source>
        <dbReference type="Proteomes" id="UP000574528"/>
    </source>
</evidence>
<proteinExistence type="predicted"/>
<evidence type="ECO:0000256" key="6">
    <source>
        <dbReference type="SAM" id="MobiDB-lite"/>
    </source>
</evidence>
<evidence type="ECO:0000256" key="1">
    <source>
        <dbReference type="ARBA" id="ARBA00014201"/>
    </source>
</evidence>
<evidence type="ECO:0000256" key="4">
    <source>
        <dbReference type="ARBA" id="ARBA00022737"/>
    </source>
</evidence>
<keyword evidence="3" id="KW-0433">Leucine-rich repeat</keyword>
<dbReference type="FunFam" id="3.80.10.10:FF:000573">
    <property type="entry name" value="Leucine-rich repeat-containing protein 41"/>
    <property type="match status" value="1"/>
</dbReference>
<keyword evidence="5" id="KW-0833">Ubl conjugation pathway</keyword>
<dbReference type="Gene3D" id="3.80.10.10">
    <property type="entry name" value="Ribonuclease Inhibitor"/>
    <property type="match status" value="1"/>
</dbReference>
<dbReference type="GO" id="GO:0005634">
    <property type="term" value="C:nucleus"/>
    <property type="evidence" value="ECO:0007669"/>
    <property type="project" value="TreeGrafter"/>
</dbReference>
<keyword evidence="8" id="KW-1185">Reference proteome</keyword>
<evidence type="ECO:0000256" key="3">
    <source>
        <dbReference type="ARBA" id="ARBA00022614"/>
    </source>
</evidence>
<dbReference type="GO" id="GO:0005737">
    <property type="term" value="C:cytoplasm"/>
    <property type="evidence" value="ECO:0007669"/>
    <property type="project" value="TreeGrafter"/>
</dbReference>
<dbReference type="OrthoDB" id="9415738at2759"/>
<accession>A0A7K9BSD8</accession>
<comment type="caution">
    <text evidence="7">The sequence shown here is derived from an EMBL/GenBank/DDBJ whole genome shotgun (WGS) entry which is preliminary data.</text>
</comment>
<dbReference type="SUPFAM" id="SSF52047">
    <property type="entry name" value="RNI-like"/>
    <property type="match status" value="1"/>
</dbReference>
<dbReference type="AlphaFoldDB" id="A0A7K9BSD8"/>
<protein>
    <recommendedName>
        <fullName evidence="1">Leucine-rich repeat-containing protein 41</fullName>
    </recommendedName>
</protein>
<reference evidence="7 8" key="1">
    <citation type="submission" date="2019-09" db="EMBL/GenBank/DDBJ databases">
        <title>Bird 10,000 Genomes (B10K) Project - Family phase.</title>
        <authorList>
            <person name="Zhang G."/>
        </authorList>
    </citation>
    <scope>NUCLEOTIDE SEQUENCE [LARGE SCALE GENOMIC DNA]</scope>
    <source>
        <strain evidence="7">B10K-DU-001-24</strain>
        <tissue evidence="7">Muscle</tissue>
    </source>
</reference>
<feature type="non-terminal residue" evidence="7">
    <location>
        <position position="1"/>
    </location>
</feature>
<evidence type="ECO:0000256" key="5">
    <source>
        <dbReference type="ARBA" id="ARBA00022786"/>
    </source>
</evidence>
<dbReference type="PANTHER" id="PTHR15354">
    <property type="entry name" value="MUF1"/>
    <property type="match status" value="1"/>
</dbReference>
<dbReference type="PANTHER" id="PTHR15354:SF1">
    <property type="entry name" value="LEUCINE-RICH REPEAT-CONTAINING PROTEIN 41"/>
    <property type="match status" value="1"/>
</dbReference>
<dbReference type="Proteomes" id="UP000574528">
    <property type="component" value="Unassembled WGS sequence"/>
</dbReference>
<evidence type="ECO:0000313" key="7">
    <source>
        <dbReference type="EMBL" id="NXG42320.1"/>
    </source>
</evidence>
<feature type="non-terminal residue" evidence="7">
    <location>
        <position position="721"/>
    </location>
</feature>
<keyword evidence="4" id="KW-0677">Repeat</keyword>
<keyword evidence="2" id="KW-0597">Phosphoprotein</keyword>
<evidence type="ECO:0000256" key="2">
    <source>
        <dbReference type="ARBA" id="ARBA00022553"/>
    </source>
</evidence>